<keyword evidence="3" id="KW-1185">Reference proteome</keyword>
<feature type="coiled-coil region" evidence="1">
    <location>
        <begin position="11"/>
        <end position="42"/>
    </location>
</feature>
<evidence type="ECO:0000256" key="1">
    <source>
        <dbReference type="SAM" id="Coils"/>
    </source>
</evidence>
<protein>
    <submittedName>
        <fullName evidence="2">Uncharacterized protein</fullName>
    </submittedName>
</protein>
<reference evidence="2 3" key="1">
    <citation type="journal article" date="2015" name="Sci. Rep.">
        <title>Genome of the facultative scuticociliatosis pathogen Pseudocohnilembus persalinus provides insight into its virulence through horizontal gene transfer.</title>
        <authorList>
            <person name="Xiong J."/>
            <person name="Wang G."/>
            <person name="Cheng J."/>
            <person name="Tian M."/>
            <person name="Pan X."/>
            <person name="Warren A."/>
            <person name="Jiang C."/>
            <person name="Yuan D."/>
            <person name="Miao W."/>
        </authorList>
    </citation>
    <scope>NUCLEOTIDE SEQUENCE [LARGE SCALE GENOMIC DNA]</scope>
    <source>
        <strain evidence="2">36N120E</strain>
    </source>
</reference>
<proteinExistence type="predicted"/>
<dbReference type="AlphaFoldDB" id="A0A0V0Q8R2"/>
<evidence type="ECO:0000313" key="2">
    <source>
        <dbReference type="EMBL" id="KRW98621.1"/>
    </source>
</evidence>
<dbReference type="InParanoid" id="A0A0V0Q8R2"/>
<comment type="caution">
    <text evidence="2">The sequence shown here is derived from an EMBL/GenBank/DDBJ whole genome shotgun (WGS) entry which is preliminary data.</text>
</comment>
<sequence>MRKSSILQQFFEKLEQIKQETAKNCEKNKNNKNNKNTEINNNIQNEQYLEMQIQGKKLLEDFFSLGKLCNQIVVMERKDYVQYLGKIWEKEQKNKGQKKKLQQKVEKYVWWQEKLMHINILFVVIRFLASFESRIESELEKSQIYIQFQKYLVNLSYQQILMRQQWEKNNDLKFSNKEKQNKSCQNLGGFEISPLKIEKNEGHKIGGNLNVIRELKLYGGTLPTIFSEEEILVQNTEKQLCTSKNLCLSNLEDCFKKQNNDEFDNSDNDQKYNSIKDDEIDNRIYQIYNKNSESTGKNNKNKNTNILNLSQNGSCSSYIDIKELKQDQFGRTLIPQ</sequence>
<evidence type="ECO:0000313" key="3">
    <source>
        <dbReference type="Proteomes" id="UP000054937"/>
    </source>
</evidence>
<gene>
    <name evidence="2" type="ORF">PPERSA_02769</name>
</gene>
<keyword evidence="1" id="KW-0175">Coiled coil</keyword>
<dbReference type="Proteomes" id="UP000054937">
    <property type="component" value="Unassembled WGS sequence"/>
</dbReference>
<dbReference type="EMBL" id="LDAU01000233">
    <property type="protein sequence ID" value="KRW98621.1"/>
    <property type="molecule type" value="Genomic_DNA"/>
</dbReference>
<accession>A0A0V0Q8R2</accession>
<organism evidence="2 3">
    <name type="scientific">Pseudocohnilembus persalinus</name>
    <name type="common">Ciliate</name>
    <dbReference type="NCBI Taxonomy" id="266149"/>
    <lineage>
        <taxon>Eukaryota</taxon>
        <taxon>Sar</taxon>
        <taxon>Alveolata</taxon>
        <taxon>Ciliophora</taxon>
        <taxon>Intramacronucleata</taxon>
        <taxon>Oligohymenophorea</taxon>
        <taxon>Scuticociliatia</taxon>
        <taxon>Philasterida</taxon>
        <taxon>Pseudocohnilembidae</taxon>
        <taxon>Pseudocohnilembus</taxon>
    </lineage>
</organism>
<name>A0A0V0Q8R2_PSEPJ</name>